<organism evidence="5">
    <name type="scientific">Arcella intermedia</name>
    <dbReference type="NCBI Taxonomy" id="1963864"/>
    <lineage>
        <taxon>Eukaryota</taxon>
        <taxon>Amoebozoa</taxon>
        <taxon>Tubulinea</taxon>
        <taxon>Elardia</taxon>
        <taxon>Arcellinida</taxon>
        <taxon>Sphaerothecina</taxon>
        <taxon>Arcellidae</taxon>
        <taxon>Arcella</taxon>
    </lineage>
</organism>
<feature type="compositionally biased region" description="Polar residues" evidence="3">
    <location>
        <begin position="68"/>
        <end position="79"/>
    </location>
</feature>
<dbReference type="PANTHER" id="PTHR43272:SF33">
    <property type="entry name" value="AMP-BINDING DOMAIN-CONTAINING PROTEIN-RELATED"/>
    <property type="match status" value="1"/>
</dbReference>
<dbReference type="Pfam" id="PF00501">
    <property type="entry name" value="AMP-binding"/>
    <property type="match status" value="1"/>
</dbReference>
<evidence type="ECO:0000256" key="3">
    <source>
        <dbReference type="SAM" id="MobiDB-lite"/>
    </source>
</evidence>
<dbReference type="InterPro" id="IPR042099">
    <property type="entry name" value="ANL_N_sf"/>
</dbReference>
<dbReference type="PANTHER" id="PTHR43272">
    <property type="entry name" value="LONG-CHAIN-FATTY-ACID--COA LIGASE"/>
    <property type="match status" value="1"/>
</dbReference>
<evidence type="ECO:0000259" key="4">
    <source>
        <dbReference type="Pfam" id="PF00501"/>
    </source>
</evidence>
<keyword evidence="1" id="KW-0547">Nucleotide-binding</keyword>
<dbReference type="SUPFAM" id="SSF56801">
    <property type="entry name" value="Acetyl-CoA synthetase-like"/>
    <property type="match status" value="1"/>
</dbReference>
<sequence>MACHLHGFVVVPITPGLTELQGIIRFAQPTAIVCSKAYTVRLLNIFKKSSSNDTPKKGPSGSHIFESMKSSKPANEGTSGIPTPGFVLIQMEKVGPEEYWLGVEVGVNVIKFGFIENLGIHNPEAICDLHEDSVAVLIYGVRASGTAKCVPLTHKNIVAMQRNLFLAYKLAGVPLSEKDVALSVFPISRINEYIHCLMLLSIGSSLAFLKSDSQFWTDIELLRPTVLSSTSLDFVKLHTTFKIAVASLRPWSRFLFNHLLERKLSGIKKTGGILDIIEDRFITKKFRRLMGGRLRILMVHSKGYLPESRRLFLELVFGCPVEELYLRTETGVVASTASTMSEPYGTGFPMCDVKLIPYEKDPAFGEICIRGDNVAKGYLYDKEGTSNTRFMDGWYHTNEIGLWKDGQLKVYGHTRDTLEPVPGKIVFLTHLEAVYAESDFVHQIIILGRPKEPLVAVVVPDYELLYRYVIKSKLKVSLDPEQMYHSREVISVIGKDLRRIAQRNKLEDHEEIKMIYLSQTPLPAILLLQRSYLTNKFAAIIDDMYAELKNNKKIGFTTKHLPIDSMMEERITENEVEREQYSRVITLFPTHKRRHWEYWILFLLTNGFLWKYKWAQIQSLFFKIKQFIHY</sequence>
<name>A0A6B2KYP8_9EUKA</name>
<dbReference type="InterPro" id="IPR000873">
    <property type="entry name" value="AMP-dep_synth/lig_dom"/>
</dbReference>
<evidence type="ECO:0000256" key="1">
    <source>
        <dbReference type="ARBA" id="ARBA00022741"/>
    </source>
</evidence>
<protein>
    <recommendedName>
        <fullName evidence="4">AMP-dependent synthetase/ligase domain-containing protein</fullName>
    </recommendedName>
</protein>
<feature type="domain" description="AMP-dependent synthetase/ligase" evidence="4">
    <location>
        <begin position="1"/>
        <end position="379"/>
    </location>
</feature>
<dbReference type="GO" id="GO:0004467">
    <property type="term" value="F:long-chain fatty acid-CoA ligase activity"/>
    <property type="evidence" value="ECO:0007669"/>
    <property type="project" value="TreeGrafter"/>
</dbReference>
<dbReference type="EMBL" id="GIBP01000877">
    <property type="protein sequence ID" value="NDV29846.1"/>
    <property type="molecule type" value="Transcribed_RNA"/>
</dbReference>
<dbReference type="GO" id="GO:0016020">
    <property type="term" value="C:membrane"/>
    <property type="evidence" value="ECO:0007669"/>
    <property type="project" value="TreeGrafter"/>
</dbReference>
<reference evidence="5" key="1">
    <citation type="journal article" date="2020" name="J. Eukaryot. Microbiol.">
        <title>De novo Sequencing, Assembly and Annotation of the Transcriptome for the Free-Living Testate Amoeba Arcella intermedia.</title>
        <authorList>
            <person name="Ribeiro G.M."/>
            <person name="Porfirio-Sousa A.L."/>
            <person name="Maurer-Alcala X.X."/>
            <person name="Katz L.A."/>
            <person name="Lahr D.J.G."/>
        </authorList>
    </citation>
    <scope>NUCLEOTIDE SEQUENCE</scope>
</reference>
<feature type="region of interest" description="Disordered" evidence="3">
    <location>
        <begin position="51"/>
        <end position="79"/>
    </location>
</feature>
<keyword evidence="2" id="KW-0067">ATP-binding</keyword>
<dbReference type="GO" id="GO:0005783">
    <property type="term" value="C:endoplasmic reticulum"/>
    <property type="evidence" value="ECO:0007669"/>
    <property type="project" value="TreeGrafter"/>
</dbReference>
<proteinExistence type="predicted"/>
<evidence type="ECO:0000256" key="2">
    <source>
        <dbReference type="ARBA" id="ARBA00022840"/>
    </source>
</evidence>
<dbReference type="GO" id="GO:0005524">
    <property type="term" value="F:ATP binding"/>
    <property type="evidence" value="ECO:0007669"/>
    <property type="project" value="UniProtKB-KW"/>
</dbReference>
<accession>A0A6B2KYP8</accession>
<dbReference type="AlphaFoldDB" id="A0A6B2KYP8"/>
<dbReference type="Gene3D" id="3.40.50.12780">
    <property type="entry name" value="N-terminal domain of ligase-like"/>
    <property type="match status" value="1"/>
</dbReference>
<evidence type="ECO:0000313" key="5">
    <source>
        <dbReference type="EMBL" id="NDV29846.1"/>
    </source>
</evidence>